<reference evidence="2 3" key="1">
    <citation type="journal article" date="2020" name="G3 (Bethesda)">
        <title>Improved Reference Genome for Cyclotella cryptica CCMP332, a Model for Cell Wall Morphogenesis, Salinity Adaptation, and Lipid Production in Diatoms (Bacillariophyta).</title>
        <authorList>
            <person name="Roberts W.R."/>
            <person name="Downey K.M."/>
            <person name="Ruck E.C."/>
            <person name="Traller J.C."/>
            <person name="Alverson A.J."/>
        </authorList>
    </citation>
    <scope>NUCLEOTIDE SEQUENCE [LARGE SCALE GENOMIC DNA]</scope>
    <source>
        <strain evidence="2 3">CCMP332</strain>
    </source>
</reference>
<dbReference type="Proteomes" id="UP001516023">
    <property type="component" value="Unassembled WGS sequence"/>
</dbReference>
<proteinExistence type="predicted"/>
<dbReference type="InterPro" id="IPR056866">
    <property type="entry name" value="Znf_WRKY19"/>
</dbReference>
<protein>
    <recommendedName>
        <fullName evidence="1">WRKY19-like zinc finger domain-containing protein</fullName>
    </recommendedName>
</protein>
<dbReference type="AlphaFoldDB" id="A0ABD3QRE4"/>
<evidence type="ECO:0000259" key="1">
    <source>
        <dbReference type="Pfam" id="PF24906"/>
    </source>
</evidence>
<dbReference type="PANTHER" id="PTHR31827:SF1">
    <property type="entry name" value="EMB|CAB89363.1"/>
    <property type="match status" value="1"/>
</dbReference>
<evidence type="ECO:0000313" key="2">
    <source>
        <dbReference type="EMBL" id="KAL3800475.1"/>
    </source>
</evidence>
<dbReference type="Pfam" id="PF24906">
    <property type="entry name" value="Zf_WRKY19"/>
    <property type="match status" value="1"/>
</dbReference>
<comment type="caution">
    <text evidence="2">The sequence shown here is derived from an EMBL/GenBank/DDBJ whole genome shotgun (WGS) entry which is preliminary data.</text>
</comment>
<dbReference type="EMBL" id="JABMIG020000032">
    <property type="protein sequence ID" value="KAL3800475.1"/>
    <property type="molecule type" value="Genomic_DNA"/>
</dbReference>
<accession>A0ABD3QRE4</accession>
<evidence type="ECO:0000313" key="3">
    <source>
        <dbReference type="Proteomes" id="UP001516023"/>
    </source>
</evidence>
<sequence>MASQLFPPNMPFYQDQQAFHANPYPTVAAVAAAPLASAMGEVKAHKRTCSVAGCKNGIVQGGLCVAHGAKRRKCGFPGCTKSSKCAGMCSKHGPPRKPCDTKGCTKISVRGSKCKEHAAPSSTCIMVGCRKVAAVGGMCKRHQHQVESGEIPLKAGAGFVPIFQPSLVPHPYMLSQMNCFSSSDMCQVIAAQNMFPGMGMTAGLVPAMHPSMFGVPLSYVGHFANPAMGAMGYGGGVNPHAPMMGTMRGQDVRNRNPTAEALMMLGVSK</sequence>
<feature type="domain" description="WRKY19-like zinc finger" evidence="1">
    <location>
        <begin position="46"/>
        <end position="68"/>
    </location>
</feature>
<organism evidence="2 3">
    <name type="scientific">Cyclotella cryptica</name>
    <dbReference type="NCBI Taxonomy" id="29204"/>
    <lineage>
        <taxon>Eukaryota</taxon>
        <taxon>Sar</taxon>
        <taxon>Stramenopiles</taxon>
        <taxon>Ochrophyta</taxon>
        <taxon>Bacillariophyta</taxon>
        <taxon>Coscinodiscophyceae</taxon>
        <taxon>Thalassiosirophycidae</taxon>
        <taxon>Stephanodiscales</taxon>
        <taxon>Stephanodiscaceae</taxon>
        <taxon>Cyclotella</taxon>
    </lineage>
</organism>
<gene>
    <name evidence="2" type="ORF">HJC23_011712</name>
</gene>
<name>A0ABD3QRE4_9STRA</name>
<dbReference type="PANTHER" id="PTHR31827">
    <property type="entry name" value="EMB|CAB89363.1"/>
    <property type="match status" value="1"/>
</dbReference>
<keyword evidence="3" id="KW-1185">Reference proteome</keyword>